<dbReference type="OrthoDB" id="9804819at2"/>
<dbReference type="Gene3D" id="3.40.50.300">
    <property type="entry name" value="P-loop containing nucleotide triphosphate hydrolases"/>
    <property type="match status" value="1"/>
</dbReference>
<dbReference type="STRING" id="1844972.A7K91_13765"/>
<dbReference type="SUPFAM" id="SSF52540">
    <property type="entry name" value="P-loop containing nucleoside triphosphate hydrolases"/>
    <property type="match status" value="1"/>
</dbReference>
<evidence type="ECO:0000256" key="2">
    <source>
        <dbReference type="ARBA" id="ARBA00022448"/>
    </source>
</evidence>
<accession>A0A1A5YJ70</accession>
<dbReference type="SMART" id="SM00382">
    <property type="entry name" value="AAA"/>
    <property type="match status" value="1"/>
</dbReference>
<keyword evidence="7" id="KW-1185">Reference proteome</keyword>
<name>A0A1A5YJ70_9BACL</name>
<keyword evidence="2" id="KW-0813">Transport</keyword>
<dbReference type="PROSITE" id="PS00211">
    <property type="entry name" value="ABC_TRANSPORTER_1"/>
    <property type="match status" value="1"/>
</dbReference>
<dbReference type="PANTHER" id="PTHR43335:SF8">
    <property type="entry name" value="ABC TRANSPORTER, ATP-BINDING PROTEIN"/>
    <property type="match status" value="1"/>
</dbReference>
<proteinExistence type="inferred from homology"/>
<comment type="caution">
    <text evidence="6">The sequence shown here is derived from an EMBL/GenBank/DDBJ whole genome shotgun (WGS) entry which is preliminary data.</text>
</comment>
<dbReference type="RefSeq" id="WP_068682931.1">
    <property type="nucleotide sequence ID" value="NZ_LYPA01000054.1"/>
</dbReference>
<dbReference type="AlphaFoldDB" id="A0A1A5YJ70"/>
<dbReference type="GO" id="GO:0005524">
    <property type="term" value="F:ATP binding"/>
    <property type="evidence" value="ECO:0007669"/>
    <property type="project" value="UniProtKB-KW"/>
</dbReference>
<dbReference type="EMBL" id="LYPA01000054">
    <property type="protein sequence ID" value="OBR65644.1"/>
    <property type="molecule type" value="Genomic_DNA"/>
</dbReference>
<dbReference type="InterPro" id="IPR003593">
    <property type="entry name" value="AAA+_ATPase"/>
</dbReference>
<dbReference type="InterPro" id="IPR027417">
    <property type="entry name" value="P-loop_NTPase"/>
</dbReference>
<comment type="similarity">
    <text evidence="1">Belongs to the ABC transporter superfamily.</text>
</comment>
<dbReference type="Proteomes" id="UP000092024">
    <property type="component" value="Unassembled WGS sequence"/>
</dbReference>
<evidence type="ECO:0000256" key="4">
    <source>
        <dbReference type="ARBA" id="ARBA00022840"/>
    </source>
</evidence>
<keyword evidence="3" id="KW-0547">Nucleotide-binding</keyword>
<feature type="domain" description="ABC transporter" evidence="5">
    <location>
        <begin position="6"/>
        <end position="228"/>
    </location>
</feature>
<evidence type="ECO:0000313" key="6">
    <source>
        <dbReference type="EMBL" id="OBR65644.1"/>
    </source>
</evidence>
<dbReference type="PROSITE" id="PS50893">
    <property type="entry name" value="ABC_TRANSPORTER_2"/>
    <property type="match status" value="1"/>
</dbReference>
<dbReference type="PANTHER" id="PTHR43335">
    <property type="entry name" value="ABC TRANSPORTER, ATP-BINDING PROTEIN"/>
    <property type="match status" value="1"/>
</dbReference>
<organism evidence="6 7">
    <name type="scientific">Paenibacillus oryzae</name>
    <dbReference type="NCBI Taxonomy" id="1844972"/>
    <lineage>
        <taxon>Bacteria</taxon>
        <taxon>Bacillati</taxon>
        <taxon>Bacillota</taxon>
        <taxon>Bacilli</taxon>
        <taxon>Bacillales</taxon>
        <taxon>Paenibacillaceae</taxon>
        <taxon>Paenibacillus</taxon>
    </lineage>
</organism>
<dbReference type="GO" id="GO:0016887">
    <property type="term" value="F:ATP hydrolysis activity"/>
    <property type="evidence" value="ECO:0007669"/>
    <property type="project" value="InterPro"/>
</dbReference>
<evidence type="ECO:0000259" key="5">
    <source>
        <dbReference type="PROSITE" id="PS50893"/>
    </source>
</evidence>
<gene>
    <name evidence="6" type="ORF">A7K91_13765</name>
</gene>
<evidence type="ECO:0000256" key="3">
    <source>
        <dbReference type="ARBA" id="ARBA00022741"/>
    </source>
</evidence>
<sequence length="236" mass="25786">MGNLLLSAERIHKAYNGKVVLQDVTLQLQKGEIYGLLGRNGSGKTTLFRILTGLIPRFNGTVSLAEAGGRKIKASAVINFPSLFLNMSAYENMKAQALLLGIRDDILIKQTLKTVGLADCKGKPAKTFSQGMMQRLRLGIALLENPDILILDEPLNGLDPDGIAELRELLLHLNQDRDMTILISSHILSELQHVATCFGILHNGILAKKILMKDLLQDGISLEAMYMQSTRGGVSP</sequence>
<dbReference type="InterPro" id="IPR017871">
    <property type="entry name" value="ABC_transporter-like_CS"/>
</dbReference>
<evidence type="ECO:0000256" key="1">
    <source>
        <dbReference type="ARBA" id="ARBA00005417"/>
    </source>
</evidence>
<protein>
    <recommendedName>
        <fullName evidence="5">ABC transporter domain-containing protein</fullName>
    </recommendedName>
</protein>
<keyword evidence="4" id="KW-0067">ATP-binding</keyword>
<dbReference type="InterPro" id="IPR003439">
    <property type="entry name" value="ABC_transporter-like_ATP-bd"/>
</dbReference>
<evidence type="ECO:0000313" key="7">
    <source>
        <dbReference type="Proteomes" id="UP000092024"/>
    </source>
</evidence>
<reference evidence="6 7" key="1">
    <citation type="submission" date="2016-05" db="EMBL/GenBank/DDBJ databases">
        <title>Paenibacillus oryzae. sp. nov., isolated from the rice root.</title>
        <authorList>
            <person name="Zhang J."/>
            <person name="Zhang X."/>
        </authorList>
    </citation>
    <scope>NUCLEOTIDE SEQUENCE [LARGE SCALE GENOMIC DNA]</scope>
    <source>
        <strain evidence="6 7">1DrF-4</strain>
    </source>
</reference>
<dbReference type="Pfam" id="PF00005">
    <property type="entry name" value="ABC_tran"/>
    <property type="match status" value="1"/>
</dbReference>